<dbReference type="HOGENOM" id="CLU_114394_0_0_2"/>
<dbReference type="EMBL" id="CP001941">
    <property type="protein sequence ID" value="ADD09138.1"/>
    <property type="molecule type" value="Genomic_DNA"/>
</dbReference>
<proteinExistence type="predicted"/>
<organism evidence="1 2">
    <name type="scientific">Aciduliprofundum boonei (strain DSM 19572 / T469)</name>
    <dbReference type="NCBI Taxonomy" id="439481"/>
    <lineage>
        <taxon>Archaea</taxon>
        <taxon>Methanobacteriati</taxon>
        <taxon>Thermoplasmatota</taxon>
        <taxon>DHVE2 group</taxon>
        <taxon>Candidatus Aciduliprofundum</taxon>
    </lineage>
</organism>
<dbReference type="STRING" id="439481.Aboo_1330"/>
<sequence length="213" mass="25569">MKRVFQFNINGKEVLFFGTIKGLVSEREKLKELFKDFKAQVMFLGISPEELSGLKKYLKEPFDIDPEDYEVIYALKLEKYGEVGLPVPTYLEAFAIAKEDGIEIIPIDMPDEEYSDLFVKTIDFFHIMRFNFRKRKVWRKNFEADTPEEFVMLWDKEVNKIPQYRKIENERERYMGRKIKELLRERTEERIMVIIELERLYGVLDNLNLLQTT</sequence>
<dbReference type="GeneID" id="8828292"/>
<evidence type="ECO:0000313" key="1">
    <source>
        <dbReference type="EMBL" id="ADD09138.1"/>
    </source>
</evidence>
<gene>
    <name evidence="1" type="ordered locus">Aboo_1330</name>
</gene>
<protein>
    <submittedName>
        <fullName evidence="1">Uncharacterized protein</fullName>
    </submittedName>
</protein>
<reference evidence="1" key="1">
    <citation type="submission" date="2010-02" db="EMBL/GenBank/DDBJ databases">
        <title>Complete sequence of Aciduliprofundum boonei T469.</title>
        <authorList>
            <consortium name="US DOE Joint Genome Institute"/>
            <person name="Lucas S."/>
            <person name="Copeland A."/>
            <person name="Lapidus A."/>
            <person name="Cheng J.-F."/>
            <person name="Bruce D."/>
            <person name="Goodwin L."/>
            <person name="Pitluck S."/>
            <person name="Saunders E."/>
            <person name="Detter J.C."/>
            <person name="Han C."/>
            <person name="Tapia R."/>
            <person name="Land M."/>
            <person name="Hauser L."/>
            <person name="Kyrpides N."/>
            <person name="Mikhailova N."/>
            <person name="Flores G."/>
            <person name="Reysenbach A.-L."/>
            <person name="Woyke T."/>
        </authorList>
    </citation>
    <scope>NUCLEOTIDE SEQUENCE</scope>
    <source>
        <strain evidence="1">T469</strain>
    </source>
</reference>
<name>B5ICQ6_ACIB4</name>
<keyword evidence="2" id="KW-1185">Reference proteome</keyword>
<evidence type="ECO:0000313" key="2">
    <source>
        <dbReference type="Proteomes" id="UP000001400"/>
    </source>
</evidence>
<accession>B5ICQ6</accession>
<dbReference type="AlphaFoldDB" id="B5ICQ6"/>
<dbReference type="eggNOG" id="arCOG07412">
    <property type="taxonomic scope" value="Archaea"/>
</dbReference>
<dbReference type="Proteomes" id="UP000001400">
    <property type="component" value="Chromosome"/>
</dbReference>
<dbReference type="OrthoDB" id="56235at2157"/>
<dbReference type="KEGG" id="abi:Aboo_1330"/>
<dbReference type="RefSeq" id="WP_008083761.1">
    <property type="nucleotide sequence ID" value="NC_013926.1"/>
</dbReference>